<gene>
    <name evidence="2" type="ORF">D1010_14945</name>
</gene>
<dbReference type="KEGG" id="lhb:D1010_14945"/>
<protein>
    <submittedName>
        <fullName evidence="2">Uncharacterized protein</fullName>
    </submittedName>
</protein>
<sequence>MKMWKKVGLVSALALSMFSLAACGKGSSADNGSTTAKATGQSTFKEPGKLDIYFFNEGKNVNKVVKKFESETKSTLNTQIKFHWTTDHKQEMPLKFAAKTPVDLTFDAYWQNLSKNISDGVYANLAKYFDNDKYPGLKKAFPKKVLDLVRQKNGAIYNIPLIATNGQAQGFIIDGKLRKKYNLPKVTDDKTFYQYLDTMYKHQKQEKLTSVLSLWGIGYQDYLNQTQEKLQNNIVTITGPDYDVQLSPDGKKVEGIIGIGDPDSDAKNFKAPYNGKNFKNERYEEIASKYGKFVDPAALSGESSGTSKTAGTFTYLTEWPSKRADAVAKGEDPELYIWQDQVRNQKGTMISEMTTANNFLCIPRYSKNIDRTMAFLNWIYSSPKNWDLWNYGIEGQDWEAVGKNEYKSLSPKDKYTFPTYEMTDNTTYTKIDSTLSPDVKKMYAYSLDNKNWKANPLAGFNFDSTSDPAVKQAFASYNTALGDVRGYFQTGLYGSKTKEKLDAFYKKSKKDSDVVKAAMKKQIQAFLDARNK</sequence>
<dbReference type="Proteomes" id="UP000326779">
    <property type="component" value="Chromosome"/>
</dbReference>
<feature type="chain" id="PRO_5039519732" evidence="1">
    <location>
        <begin position="22"/>
        <end position="532"/>
    </location>
</feature>
<dbReference type="Gene3D" id="3.40.190.10">
    <property type="entry name" value="Periplasmic binding protein-like II"/>
    <property type="match status" value="2"/>
</dbReference>
<feature type="signal peptide" evidence="1">
    <location>
        <begin position="1"/>
        <end position="21"/>
    </location>
</feature>
<evidence type="ECO:0000313" key="3">
    <source>
        <dbReference type="Proteomes" id="UP000326779"/>
    </source>
</evidence>
<reference evidence="2 3" key="1">
    <citation type="submission" date="2019-10" db="EMBL/GenBank/DDBJ databases">
        <title>The completed genome of Lactobacillus harbinensis M1.</title>
        <authorList>
            <person name="Zheng Y."/>
        </authorList>
    </citation>
    <scope>NUCLEOTIDE SEQUENCE [LARGE SCALE GENOMIC DNA]</scope>
    <source>
        <strain evidence="2 3">M1</strain>
    </source>
</reference>
<accession>A0A5P8M7Q7</accession>
<evidence type="ECO:0000256" key="1">
    <source>
        <dbReference type="SAM" id="SignalP"/>
    </source>
</evidence>
<name>A0A5P8M7Q7_9LACO</name>
<dbReference type="PROSITE" id="PS51257">
    <property type="entry name" value="PROKAR_LIPOPROTEIN"/>
    <property type="match status" value="1"/>
</dbReference>
<proteinExistence type="predicted"/>
<dbReference type="AlphaFoldDB" id="A0A5P8M7Q7"/>
<dbReference type="EMBL" id="CP045143">
    <property type="protein sequence ID" value="QFR24566.1"/>
    <property type="molecule type" value="Genomic_DNA"/>
</dbReference>
<organism evidence="2 3">
    <name type="scientific">Schleiferilactobacillus harbinensis</name>
    <dbReference type="NCBI Taxonomy" id="304207"/>
    <lineage>
        <taxon>Bacteria</taxon>
        <taxon>Bacillati</taxon>
        <taxon>Bacillota</taxon>
        <taxon>Bacilli</taxon>
        <taxon>Lactobacillales</taxon>
        <taxon>Lactobacillaceae</taxon>
        <taxon>Schleiferilactobacillus</taxon>
    </lineage>
</organism>
<evidence type="ECO:0000313" key="2">
    <source>
        <dbReference type="EMBL" id="QFR24566.1"/>
    </source>
</evidence>
<keyword evidence="1" id="KW-0732">Signal</keyword>
<dbReference type="SUPFAM" id="SSF53850">
    <property type="entry name" value="Periplasmic binding protein-like II"/>
    <property type="match status" value="1"/>
</dbReference>
<dbReference type="RefSeq" id="WP_152261420.1">
    <property type="nucleotide sequence ID" value="NZ_CP045143.1"/>
</dbReference>